<dbReference type="InterPro" id="IPR006664">
    <property type="entry name" value="OMP_bac"/>
</dbReference>
<dbReference type="Proteomes" id="UP000295375">
    <property type="component" value="Unassembled WGS sequence"/>
</dbReference>
<evidence type="ECO:0000256" key="1">
    <source>
        <dbReference type="ARBA" id="ARBA00004442"/>
    </source>
</evidence>
<evidence type="ECO:0000256" key="5">
    <source>
        <dbReference type="SAM" id="MobiDB-lite"/>
    </source>
</evidence>
<dbReference type="RefSeq" id="WP_133590624.1">
    <property type="nucleotide sequence ID" value="NZ_CP037953.1"/>
</dbReference>
<organism evidence="8 9">
    <name type="scientific">Permianibacter aggregans</name>
    <dbReference type="NCBI Taxonomy" id="1510150"/>
    <lineage>
        <taxon>Bacteria</taxon>
        <taxon>Pseudomonadati</taxon>
        <taxon>Pseudomonadota</taxon>
        <taxon>Gammaproteobacteria</taxon>
        <taxon>Pseudomonadales</taxon>
        <taxon>Pseudomonadaceae</taxon>
        <taxon>Permianibacter</taxon>
    </lineage>
</organism>
<feature type="chain" id="PRO_5020299457" evidence="6">
    <location>
        <begin position="21"/>
        <end position="288"/>
    </location>
</feature>
<dbReference type="CDD" id="cd07185">
    <property type="entry name" value="OmpA_C-like"/>
    <property type="match status" value="1"/>
</dbReference>
<feature type="region of interest" description="Disordered" evidence="5">
    <location>
        <begin position="262"/>
        <end position="288"/>
    </location>
</feature>
<sequence>MRSFLAATLLATLLSGTANAEFKRFAAELDEASWKSSQSPLHCSLTQRIPGFGTAQFSSSNGRPNLKFQLRSDFSLPLAEGPVTMRSLPAAWAVGEAAEELGVTPYFNGNNLVQLKDKQAWRMLTELSFGKFPTFFYSQYADGAHPLTVSVSAVRFTEGHENFQRCLRQLLPYTFAEIAKSTLYFEFDRVEFTPATKNRLNQIRNYLKADSRIDLMVIEGHTDSKGGRWFNFELGRKRTEAVRDYLLEAGIDPKRVQIKSYGERRPVASNETEAGQKKNRRVEVTISR</sequence>
<evidence type="ECO:0000256" key="4">
    <source>
        <dbReference type="PROSITE-ProRule" id="PRU00473"/>
    </source>
</evidence>
<dbReference type="Gene3D" id="3.30.1330.60">
    <property type="entry name" value="OmpA-like domain"/>
    <property type="match status" value="1"/>
</dbReference>
<dbReference type="InterPro" id="IPR036737">
    <property type="entry name" value="OmpA-like_sf"/>
</dbReference>
<accession>A0A4R6UMI5</accession>
<dbReference type="PRINTS" id="PR01021">
    <property type="entry name" value="OMPADOMAIN"/>
</dbReference>
<dbReference type="AlphaFoldDB" id="A0A4R6UMI5"/>
<feature type="signal peptide" evidence="6">
    <location>
        <begin position="1"/>
        <end position="20"/>
    </location>
</feature>
<dbReference type="OrthoDB" id="6905929at2"/>
<keyword evidence="6" id="KW-0732">Signal</keyword>
<dbReference type="SUPFAM" id="SSF103088">
    <property type="entry name" value="OmpA-like"/>
    <property type="match status" value="1"/>
</dbReference>
<dbReference type="GO" id="GO:0009279">
    <property type="term" value="C:cell outer membrane"/>
    <property type="evidence" value="ECO:0007669"/>
    <property type="project" value="UniProtKB-SubCell"/>
</dbReference>
<dbReference type="InterPro" id="IPR050330">
    <property type="entry name" value="Bact_OuterMem_StrucFunc"/>
</dbReference>
<evidence type="ECO:0000259" key="7">
    <source>
        <dbReference type="PROSITE" id="PS51123"/>
    </source>
</evidence>
<dbReference type="PRINTS" id="PR01023">
    <property type="entry name" value="NAFLGMOTY"/>
</dbReference>
<dbReference type="PANTHER" id="PTHR30329:SF21">
    <property type="entry name" value="LIPOPROTEIN YIAD-RELATED"/>
    <property type="match status" value="1"/>
</dbReference>
<comment type="caution">
    <text evidence="8">The sequence shown here is derived from an EMBL/GenBank/DDBJ whole genome shotgun (WGS) entry which is preliminary data.</text>
</comment>
<evidence type="ECO:0000313" key="8">
    <source>
        <dbReference type="EMBL" id="TDQ48131.1"/>
    </source>
</evidence>
<protein>
    <submittedName>
        <fullName evidence="8">OmpA family protein</fullName>
    </submittedName>
</protein>
<dbReference type="PANTHER" id="PTHR30329">
    <property type="entry name" value="STATOR ELEMENT OF FLAGELLAR MOTOR COMPLEX"/>
    <property type="match status" value="1"/>
</dbReference>
<dbReference type="Pfam" id="PF00691">
    <property type="entry name" value="OmpA"/>
    <property type="match status" value="1"/>
</dbReference>
<dbReference type="PROSITE" id="PS51123">
    <property type="entry name" value="OMPA_2"/>
    <property type="match status" value="1"/>
</dbReference>
<keyword evidence="9" id="KW-1185">Reference proteome</keyword>
<dbReference type="Pfam" id="PF18393">
    <property type="entry name" value="MotY_N"/>
    <property type="match status" value="1"/>
</dbReference>
<keyword evidence="2 4" id="KW-0472">Membrane</keyword>
<comment type="subcellular location">
    <subcellularLocation>
        <location evidence="1">Cell outer membrane</location>
    </subcellularLocation>
</comment>
<keyword evidence="3" id="KW-0998">Cell outer membrane</keyword>
<feature type="domain" description="OmpA-like" evidence="7">
    <location>
        <begin position="173"/>
        <end position="288"/>
    </location>
</feature>
<evidence type="ECO:0000256" key="3">
    <source>
        <dbReference type="ARBA" id="ARBA00023237"/>
    </source>
</evidence>
<evidence type="ECO:0000256" key="2">
    <source>
        <dbReference type="ARBA" id="ARBA00023136"/>
    </source>
</evidence>
<gene>
    <name evidence="8" type="ORF">EV696_108111</name>
</gene>
<evidence type="ECO:0000313" key="9">
    <source>
        <dbReference type="Proteomes" id="UP000295375"/>
    </source>
</evidence>
<dbReference type="EMBL" id="SNYM01000008">
    <property type="protein sequence ID" value="TDQ48131.1"/>
    <property type="molecule type" value="Genomic_DNA"/>
</dbReference>
<reference evidence="8 9" key="1">
    <citation type="submission" date="2019-03" db="EMBL/GenBank/DDBJ databases">
        <title>Genomic Encyclopedia of Type Strains, Phase IV (KMG-IV): sequencing the most valuable type-strain genomes for metagenomic binning, comparative biology and taxonomic classification.</title>
        <authorList>
            <person name="Goeker M."/>
        </authorList>
    </citation>
    <scope>NUCLEOTIDE SEQUENCE [LARGE SCALE GENOMIC DNA]</scope>
    <source>
        <strain evidence="8 9">DSM 103792</strain>
    </source>
</reference>
<name>A0A4R6UMI5_9GAMM</name>
<proteinExistence type="predicted"/>
<dbReference type="Gene3D" id="2.60.40.2540">
    <property type="match status" value="1"/>
</dbReference>
<evidence type="ECO:0000256" key="6">
    <source>
        <dbReference type="SAM" id="SignalP"/>
    </source>
</evidence>
<dbReference type="InterPro" id="IPR006665">
    <property type="entry name" value="OmpA-like"/>
</dbReference>
<dbReference type="InterPro" id="IPR041544">
    <property type="entry name" value="MotY_N"/>
</dbReference>